<keyword evidence="2" id="KW-0732">Signal</keyword>
<feature type="chain" id="PRO_5007581039" evidence="2">
    <location>
        <begin position="23"/>
        <end position="320"/>
    </location>
</feature>
<dbReference type="InParanoid" id="A0A151GXI7"/>
<dbReference type="Proteomes" id="UP000076580">
    <property type="component" value="Chromosome 01"/>
</dbReference>
<feature type="region of interest" description="Disordered" evidence="1">
    <location>
        <begin position="93"/>
        <end position="180"/>
    </location>
</feature>
<gene>
    <name evidence="3" type="ORF">DCS_02960</name>
</gene>
<evidence type="ECO:0000256" key="1">
    <source>
        <dbReference type="SAM" id="MobiDB-lite"/>
    </source>
</evidence>
<sequence length="320" mass="32984">MKSTPVSVAVLCGFAALAMTEALPPNSIPMRCATICGPMVELTALCSTPKLLKRGDQRRWRSREGWPRKRDFVTLVPAPTSFPYSLTADLTRPTSKVAAPPRQQPVPSPSRATPGIAMGAWGSPERTTPTTSAIASSRSSSSGGGSSSSSSNRPLAAATPATTGSLLGGPAQATPTSSIPVVGGASNGLSAEERCVCMNRSFDVPRVAALCASCIKQTGDEMNSMPSYILHPPLPSLPLGHLSVLTQVKDMDLIMKVCTFSSTTYSPDKDGVVNNVVVEAARPVVEAAVVVSRASRTSGVGGAVVGVVSLCSALWSASEG</sequence>
<feature type="signal peptide" evidence="2">
    <location>
        <begin position="1"/>
        <end position="22"/>
    </location>
</feature>
<feature type="compositionally biased region" description="Polar residues" evidence="1">
    <location>
        <begin position="125"/>
        <end position="135"/>
    </location>
</feature>
<evidence type="ECO:0000313" key="4">
    <source>
        <dbReference type="Proteomes" id="UP000076580"/>
    </source>
</evidence>
<dbReference type="EMBL" id="LAYC01000001">
    <property type="protein sequence ID" value="KYK61816.1"/>
    <property type="molecule type" value="Genomic_DNA"/>
</dbReference>
<reference evidence="3 4" key="1">
    <citation type="journal article" date="2016" name="Sci. Rep.">
        <title>Insights into Adaptations to a Near-Obligate Nematode Endoparasitic Lifestyle from the Finished Genome of Drechmeria coniospora.</title>
        <authorList>
            <person name="Zhang L."/>
            <person name="Zhou Z."/>
            <person name="Guo Q."/>
            <person name="Fokkens L."/>
            <person name="Miskei M."/>
            <person name="Pocsi I."/>
            <person name="Zhang W."/>
            <person name="Chen M."/>
            <person name="Wang L."/>
            <person name="Sun Y."/>
            <person name="Donzelli B.G."/>
            <person name="Gibson D.M."/>
            <person name="Nelson D.R."/>
            <person name="Luo J.G."/>
            <person name="Rep M."/>
            <person name="Liu H."/>
            <person name="Yang S."/>
            <person name="Wang J."/>
            <person name="Krasnoff S.B."/>
            <person name="Xu Y."/>
            <person name="Molnar I."/>
            <person name="Lin M."/>
        </authorList>
    </citation>
    <scope>NUCLEOTIDE SEQUENCE [LARGE SCALE GENOMIC DNA]</scope>
    <source>
        <strain evidence="3 4">ARSEF 6962</strain>
    </source>
</reference>
<dbReference type="AlphaFoldDB" id="A0A151GXI7"/>
<protein>
    <submittedName>
        <fullName evidence="3">Uncharacterized protein</fullName>
    </submittedName>
</protein>
<organism evidence="3 4">
    <name type="scientific">Drechmeria coniospora</name>
    <name type="common">Nematophagous fungus</name>
    <name type="synonym">Meria coniospora</name>
    <dbReference type="NCBI Taxonomy" id="98403"/>
    <lineage>
        <taxon>Eukaryota</taxon>
        <taxon>Fungi</taxon>
        <taxon>Dikarya</taxon>
        <taxon>Ascomycota</taxon>
        <taxon>Pezizomycotina</taxon>
        <taxon>Sordariomycetes</taxon>
        <taxon>Hypocreomycetidae</taxon>
        <taxon>Hypocreales</taxon>
        <taxon>Ophiocordycipitaceae</taxon>
        <taxon>Drechmeria</taxon>
    </lineage>
</organism>
<evidence type="ECO:0000313" key="3">
    <source>
        <dbReference type="EMBL" id="KYK61816.1"/>
    </source>
</evidence>
<accession>A0A151GXI7</accession>
<dbReference type="STRING" id="98403.A0A151GXI7"/>
<dbReference type="RefSeq" id="XP_040661168.1">
    <property type="nucleotide sequence ID" value="XM_040800285.1"/>
</dbReference>
<feature type="compositionally biased region" description="Low complexity" evidence="1">
    <location>
        <begin position="136"/>
        <end position="151"/>
    </location>
</feature>
<comment type="caution">
    <text evidence="3">The sequence shown here is derived from an EMBL/GenBank/DDBJ whole genome shotgun (WGS) entry which is preliminary data.</text>
</comment>
<proteinExistence type="predicted"/>
<name>A0A151GXI7_DRECN</name>
<dbReference type="GeneID" id="63715603"/>
<evidence type="ECO:0000256" key="2">
    <source>
        <dbReference type="SAM" id="SignalP"/>
    </source>
</evidence>
<keyword evidence="4" id="KW-1185">Reference proteome</keyword>